<accession>X1EAS9</accession>
<dbReference type="EMBL" id="BART01039468">
    <property type="protein sequence ID" value="GAH14254.1"/>
    <property type="molecule type" value="Genomic_DNA"/>
</dbReference>
<name>X1EAS9_9ZZZZ</name>
<organism evidence="1">
    <name type="scientific">marine sediment metagenome</name>
    <dbReference type="NCBI Taxonomy" id="412755"/>
    <lineage>
        <taxon>unclassified sequences</taxon>
        <taxon>metagenomes</taxon>
        <taxon>ecological metagenomes</taxon>
    </lineage>
</organism>
<reference evidence="1" key="1">
    <citation type="journal article" date="2014" name="Front. Microbiol.">
        <title>High frequency of phylogenetically diverse reductive dehalogenase-homologous genes in deep subseafloor sedimentary metagenomes.</title>
        <authorList>
            <person name="Kawai M."/>
            <person name="Futagami T."/>
            <person name="Toyoda A."/>
            <person name="Takaki Y."/>
            <person name="Nishi S."/>
            <person name="Hori S."/>
            <person name="Arai W."/>
            <person name="Tsubouchi T."/>
            <person name="Morono Y."/>
            <person name="Uchiyama I."/>
            <person name="Ito T."/>
            <person name="Fujiyama A."/>
            <person name="Inagaki F."/>
            <person name="Takami H."/>
        </authorList>
    </citation>
    <scope>NUCLEOTIDE SEQUENCE</scope>
    <source>
        <strain evidence="1">Expedition CK06-06</strain>
    </source>
</reference>
<dbReference type="InterPro" id="IPR042172">
    <property type="entry name" value="Adenosylhomocyst_ase-like_sf"/>
</dbReference>
<gene>
    <name evidence="1" type="ORF">S01H4_64852</name>
</gene>
<feature type="non-terminal residue" evidence="1">
    <location>
        <position position="44"/>
    </location>
</feature>
<dbReference type="InterPro" id="IPR000043">
    <property type="entry name" value="Adenosylhomocysteinase-like"/>
</dbReference>
<protein>
    <submittedName>
        <fullName evidence="1">Uncharacterized protein</fullName>
    </submittedName>
</protein>
<proteinExistence type="predicted"/>
<dbReference type="Gene3D" id="3.40.50.1480">
    <property type="entry name" value="Adenosylhomocysteinase-like"/>
    <property type="match status" value="1"/>
</dbReference>
<sequence>MAKEGRDLKKKVYPVPMEIDKQIARLKLKSMGIKIDKLTQEQEK</sequence>
<evidence type="ECO:0000313" key="1">
    <source>
        <dbReference type="EMBL" id="GAH14254.1"/>
    </source>
</evidence>
<comment type="caution">
    <text evidence="1">The sequence shown here is derived from an EMBL/GenBank/DDBJ whole genome shotgun (WGS) entry which is preliminary data.</text>
</comment>
<dbReference type="SUPFAM" id="SSF52283">
    <property type="entry name" value="Formate/glycerate dehydrogenase catalytic domain-like"/>
    <property type="match status" value="1"/>
</dbReference>
<dbReference type="Pfam" id="PF05221">
    <property type="entry name" value="AdoHcyase"/>
    <property type="match status" value="1"/>
</dbReference>
<dbReference type="AlphaFoldDB" id="X1EAS9"/>